<gene>
    <name evidence="1" type="ORF">DWY46_16425</name>
</gene>
<evidence type="ECO:0000313" key="2">
    <source>
        <dbReference type="Proteomes" id="UP000285839"/>
    </source>
</evidence>
<dbReference type="AlphaFoldDB" id="A0A412EMP2"/>
<sequence length="139" mass="16490">MSVPEGQRGKGKFTVLTKANMLSIYTVKICCNKKVFLPEYQHALTDDIIRTAKDIFIHCWTANNIRVGKDEEKRKERRRLQEQAANDCNNLLALMQMAQTLFHLKLKRIEYWGERTIEVRTLIRSWIESDTKRYSQEQR</sequence>
<name>A0A412EMP2_9FIRM</name>
<evidence type="ECO:0000313" key="1">
    <source>
        <dbReference type="EMBL" id="RGR45772.1"/>
    </source>
</evidence>
<organism evidence="1 2">
    <name type="scientific">Blautia obeum</name>
    <dbReference type="NCBI Taxonomy" id="40520"/>
    <lineage>
        <taxon>Bacteria</taxon>
        <taxon>Bacillati</taxon>
        <taxon>Bacillota</taxon>
        <taxon>Clostridia</taxon>
        <taxon>Lachnospirales</taxon>
        <taxon>Lachnospiraceae</taxon>
        <taxon>Blautia</taxon>
    </lineage>
</organism>
<protein>
    <submittedName>
        <fullName evidence="1">Uncharacterized protein</fullName>
    </submittedName>
</protein>
<dbReference type="SUPFAM" id="SSF158446">
    <property type="entry name" value="IVS-encoded protein-like"/>
    <property type="match status" value="1"/>
</dbReference>
<dbReference type="InterPro" id="IPR036583">
    <property type="entry name" value="23S_rRNA_IVS_sf"/>
</dbReference>
<dbReference type="Proteomes" id="UP000285839">
    <property type="component" value="Unassembled WGS sequence"/>
</dbReference>
<comment type="caution">
    <text evidence="1">The sequence shown here is derived from an EMBL/GenBank/DDBJ whole genome shotgun (WGS) entry which is preliminary data.</text>
</comment>
<accession>A0A412EMP2</accession>
<dbReference type="RefSeq" id="WP_118031663.1">
    <property type="nucleotide sequence ID" value="NZ_QRUH01000017.1"/>
</dbReference>
<reference evidence="1 2" key="1">
    <citation type="submission" date="2018-08" db="EMBL/GenBank/DDBJ databases">
        <title>A genome reference for cultivated species of the human gut microbiota.</title>
        <authorList>
            <person name="Zou Y."/>
            <person name="Xue W."/>
            <person name="Luo G."/>
        </authorList>
    </citation>
    <scope>NUCLEOTIDE SEQUENCE [LARGE SCALE GENOMIC DNA]</scope>
    <source>
        <strain evidence="1 2">AF25-21</strain>
    </source>
</reference>
<proteinExistence type="predicted"/>
<dbReference type="EMBL" id="QRUH01000017">
    <property type="protein sequence ID" value="RGR45772.1"/>
    <property type="molecule type" value="Genomic_DNA"/>
</dbReference>